<dbReference type="GO" id="GO:0055080">
    <property type="term" value="P:monoatomic cation homeostasis"/>
    <property type="evidence" value="ECO:0007669"/>
    <property type="project" value="TreeGrafter"/>
</dbReference>
<keyword evidence="3" id="KW-1185">Reference proteome</keyword>
<accession>A0A4S2LSB5</accession>
<dbReference type="GO" id="GO:0030424">
    <property type="term" value="C:axon"/>
    <property type="evidence" value="ECO:0007669"/>
    <property type="project" value="TreeGrafter"/>
</dbReference>
<dbReference type="Pfam" id="PF15778">
    <property type="entry name" value="UNC80_N"/>
    <property type="match status" value="2"/>
</dbReference>
<gene>
    <name evidence="2" type="ORF">CRM22_005205</name>
</gene>
<proteinExistence type="predicted"/>
<dbReference type="OrthoDB" id="5584001at2759"/>
<name>A0A4S2LSB5_OPIFE</name>
<sequence length="155" mass="17558">MEKAVHVHVPLPVQSFLLTQTFSFLQTPSAREGVCTTFEKVIVQNILHGRSILLCEAIQSITRWQFVKAAFPHVVHCAAAMLREKLRHQLPTSKHMRSTVILSEAGGRSQLQFSQYETKLLYTLHWILLDAAAECEDAELEGTSNRDFSATEKCY</sequence>
<dbReference type="GO" id="GO:0005261">
    <property type="term" value="F:monoatomic cation channel activity"/>
    <property type="evidence" value="ECO:0007669"/>
    <property type="project" value="TreeGrafter"/>
</dbReference>
<feature type="domain" description="Cation channel complex component UNC80 N-terminal" evidence="1">
    <location>
        <begin position="90"/>
        <end position="145"/>
    </location>
</feature>
<evidence type="ECO:0000313" key="2">
    <source>
        <dbReference type="EMBL" id="TGZ66685.1"/>
    </source>
</evidence>
<comment type="caution">
    <text evidence="2">The sequence shown here is derived from an EMBL/GenBank/DDBJ whole genome shotgun (WGS) entry which is preliminary data.</text>
</comment>
<dbReference type="InterPro" id="IPR031542">
    <property type="entry name" value="UNC80_N"/>
</dbReference>
<dbReference type="GO" id="GO:0034703">
    <property type="term" value="C:cation channel complex"/>
    <property type="evidence" value="ECO:0007669"/>
    <property type="project" value="TreeGrafter"/>
</dbReference>
<dbReference type="PANTHER" id="PTHR31781">
    <property type="entry name" value="UNC80"/>
    <property type="match status" value="1"/>
</dbReference>
<organism evidence="2 3">
    <name type="scientific">Opisthorchis felineus</name>
    <dbReference type="NCBI Taxonomy" id="147828"/>
    <lineage>
        <taxon>Eukaryota</taxon>
        <taxon>Metazoa</taxon>
        <taxon>Spiralia</taxon>
        <taxon>Lophotrochozoa</taxon>
        <taxon>Platyhelminthes</taxon>
        <taxon>Trematoda</taxon>
        <taxon>Digenea</taxon>
        <taxon>Opisthorchiida</taxon>
        <taxon>Opisthorchiata</taxon>
        <taxon>Opisthorchiidae</taxon>
        <taxon>Opisthorchis</taxon>
    </lineage>
</organism>
<feature type="domain" description="Cation channel complex component UNC80 N-terminal" evidence="1">
    <location>
        <begin position="8"/>
        <end position="89"/>
    </location>
</feature>
<dbReference type="AlphaFoldDB" id="A0A4S2LSB5"/>
<dbReference type="PANTHER" id="PTHR31781:SF1">
    <property type="entry name" value="PROTEIN UNC-80 HOMOLOG"/>
    <property type="match status" value="1"/>
</dbReference>
<protein>
    <recommendedName>
        <fullName evidence="1">Cation channel complex component UNC80 N-terminal domain-containing protein</fullName>
    </recommendedName>
</protein>
<reference evidence="2 3" key="1">
    <citation type="journal article" date="2019" name="BMC Genomics">
        <title>New insights from Opisthorchis felineus genome: update on genomics of the epidemiologically important liver flukes.</title>
        <authorList>
            <person name="Ershov N.I."/>
            <person name="Mordvinov V.A."/>
            <person name="Prokhortchouk E.B."/>
            <person name="Pakharukova M.Y."/>
            <person name="Gunbin K.V."/>
            <person name="Ustyantsev K."/>
            <person name="Genaev M.A."/>
            <person name="Blinov A.G."/>
            <person name="Mazur A."/>
            <person name="Boulygina E."/>
            <person name="Tsygankova S."/>
            <person name="Khrameeva E."/>
            <person name="Chekanov N."/>
            <person name="Fan G."/>
            <person name="Xiao A."/>
            <person name="Zhang H."/>
            <person name="Xu X."/>
            <person name="Yang H."/>
            <person name="Solovyev V."/>
            <person name="Lee S.M."/>
            <person name="Liu X."/>
            <person name="Afonnikov D.A."/>
            <person name="Skryabin K.G."/>
        </authorList>
    </citation>
    <scope>NUCLEOTIDE SEQUENCE [LARGE SCALE GENOMIC DNA]</scope>
    <source>
        <strain evidence="2">AK-0245</strain>
        <tissue evidence="2">Whole organism</tissue>
    </source>
</reference>
<dbReference type="Proteomes" id="UP000308267">
    <property type="component" value="Unassembled WGS sequence"/>
</dbReference>
<evidence type="ECO:0000313" key="3">
    <source>
        <dbReference type="Proteomes" id="UP000308267"/>
    </source>
</evidence>
<evidence type="ECO:0000259" key="1">
    <source>
        <dbReference type="Pfam" id="PF15778"/>
    </source>
</evidence>
<dbReference type="EMBL" id="SJOL01006443">
    <property type="protein sequence ID" value="TGZ66685.1"/>
    <property type="molecule type" value="Genomic_DNA"/>
</dbReference>